<dbReference type="Pfam" id="PF00023">
    <property type="entry name" value="Ank"/>
    <property type="match status" value="2"/>
</dbReference>
<dbReference type="InterPro" id="IPR056125">
    <property type="entry name" value="DUF7708"/>
</dbReference>
<proteinExistence type="predicted"/>
<reference evidence="6 7" key="1">
    <citation type="submission" date="2018-12" db="EMBL/GenBank/DDBJ databases">
        <title>Draft genome sequence of Xylaria grammica IHI A82.</title>
        <authorList>
            <person name="Buettner E."/>
            <person name="Kellner H."/>
        </authorList>
    </citation>
    <scope>NUCLEOTIDE SEQUENCE [LARGE SCALE GENOMIC DNA]</scope>
    <source>
        <strain evidence="6 7">IHI A82</strain>
    </source>
</reference>
<evidence type="ECO:0000256" key="1">
    <source>
        <dbReference type="ARBA" id="ARBA00022737"/>
    </source>
</evidence>
<evidence type="ECO:0000313" key="7">
    <source>
        <dbReference type="Proteomes" id="UP000286045"/>
    </source>
</evidence>
<evidence type="ECO:0000259" key="3">
    <source>
        <dbReference type="Pfam" id="PF22939"/>
    </source>
</evidence>
<keyword evidence="1" id="KW-0677">Repeat</keyword>
<dbReference type="EMBL" id="RYZI01000560">
    <property type="protein sequence ID" value="RWA04497.1"/>
    <property type="molecule type" value="Genomic_DNA"/>
</dbReference>
<evidence type="ECO:0000313" key="6">
    <source>
        <dbReference type="EMBL" id="RWA04497.1"/>
    </source>
</evidence>
<gene>
    <name evidence="6" type="ORF">EKO27_g10608</name>
</gene>
<sequence>MASAPTNPTASLQAALGEFQSVLSDEDRKRLQSIKDKPEVDAAIQFTATLDQENAAKRKGPSISSRLYSVLLSVQQFSNVVDTFVSANPSIAALVWGTVKLTMLIVTNFLTYYEETSKAFVDFDRWSPRFSQYQSLFPTSARLQGAICDFHASIIRCCKQIVYMSQRSFNSLTKSFQSELGSHILIIKNAAQEVSFEVELAKAQSDVEEQQFQRQERTSALSHRSAITAFISKYNDEISEAQRWRAAVNRRNKAENSQRRLDHISTFDHVTAFNQARSKRYHSTGGWVFQTPEWCNWKHEGGSSSLVGSGKTVLSQDTMLDLLVSKTAIFPTNYFVIDSLDECEAKDRRKILQILDATVKRSPSKVKVLIASRDSLENEITGAFSQVTRLRMNAPEAASDLELFAHQTLSERMNMGQLAVGNIVSFEAIRDAIVSGAQGMFLWVALEIDDVCSQVCEEDVLIALQNLPETLTEILSRALLRILIQGNQHIAKEAFKWISVAKRPLLLDELQDALSIKLMSLHSRAERRPENIQNLPAWCANLVEIDEASKSVQFVHHTVRTFLLDTSIIDPRFPKLDEFHNHVDDLDTAVGELCVTYLEWNDFKRALERPKPQTDTTIKFPEPQKMVQTALETEWQGTSVAMIGRLIPRFPKRQKQFKFDLDVVSPLDEGGGEDVSHVHSYPFLEYAKKYWILHTRLLTTVSPIYWPWRRMIMGTHHVAKTEWTVSEYSRADISILAWVQTHCHFAILRGLISAGYLEFERFYVCWCKIVEKSQSLRIVRPCLESIAQFIPSYWTAEMVSRMEMDVVAAHLLPQAYVDPRSATLSGFGLKTPVRRLLSDSRLIIDAIADVPRLLEITYLASVQFGFVDLMATLLVREPNFRSVPDWVDTEPLQLAIMAEDITVVELLLQRGANPNRPWTRIGMDPPAWDDSQVNSLPHMATGSKNLLPKSPVYYTGELVSLSGLTAERSLQTQEKNDEGPWRSASLGIRVTREIEVVASAVVDILSTDEIITLYNTPSTRTWITPLHYAALASTSTGYMVDGADLRLALLKLLLSYGADPDMSTFMGLTPIFLAINQFQPRTCEALLQAGADPTHVCGSGQNAEEYMAQIGFHQGGKWIEKYHSV</sequence>
<dbReference type="Pfam" id="PF24883">
    <property type="entry name" value="NPHP3_N"/>
    <property type="match status" value="1"/>
</dbReference>
<dbReference type="InterPro" id="IPR036770">
    <property type="entry name" value="Ankyrin_rpt-contain_sf"/>
</dbReference>
<organism evidence="6 7">
    <name type="scientific">Xylaria grammica</name>
    <dbReference type="NCBI Taxonomy" id="363999"/>
    <lineage>
        <taxon>Eukaryota</taxon>
        <taxon>Fungi</taxon>
        <taxon>Dikarya</taxon>
        <taxon>Ascomycota</taxon>
        <taxon>Pezizomycotina</taxon>
        <taxon>Sordariomycetes</taxon>
        <taxon>Xylariomycetidae</taxon>
        <taxon>Xylariales</taxon>
        <taxon>Xylariaceae</taxon>
        <taxon>Xylaria</taxon>
    </lineage>
</organism>
<dbReference type="Gene3D" id="1.25.40.20">
    <property type="entry name" value="Ankyrin repeat-containing domain"/>
    <property type="match status" value="1"/>
</dbReference>
<dbReference type="PANTHER" id="PTHR10039">
    <property type="entry name" value="AMELOGENIN"/>
    <property type="match status" value="1"/>
</dbReference>
<evidence type="ECO:0000259" key="5">
    <source>
        <dbReference type="Pfam" id="PF24883"/>
    </source>
</evidence>
<dbReference type="AlphaFoldDB" id="A0A439CQR9"/>
<dbReference type="PANTHER" id="PTHR10039:SF10">
    <property type="entry name" value="NACHT DOMAIN-CONTAINING PROTEIN"/>
    <property type="match status" value="1"/>
</dbReference>
<feature type="domain" description="GPI inositol-deacylase winged helix" evidence="3">
    <location>
        <begin position="487"/>
        <end position="566"/>
    </location>
</feature>
<comment type="caution">
    <text evidence="6">The sequence shown here is derived from an EMBL/GenBank/DDBJ whole genome shotgun (WGS) entry which is preliminary data.</text>
</comment>
<feature type="repeat" description="ANK" evidence="2">
    <location>
        <begin position="887"/>
        <end position="915"/>
    </location>
</feature>
<evidence type="ECO:0000259" key="4">
    <source>
        <dbReference type="Pfam" id="PF24809"/>
    </source>
</evidence>
<keyword evidence="2" id="KW-0040">ANK repeat</keyword>
<feature type="domain" description="DUF7708" evidence="4">
    <location>
        <begin position="73"/>
        <end position="196"/>
    </location>
</feature>
<dbReference type="Proteomes" id="UP000286045">
    <property type="component" value="Unassembled WGS sequence"/>
</dbReference>
<dbReference type="PROSITE" id="PS50088">
    <property type="entry name" value="ANK_REPEAT"/>
    <property type="match status" value="1"/>
</dbReference>
<feature type="domain" description="Nephrocystin 3-like N-terminal" evidence="5">
    <location>
        <begin position="319"/>
        <end position="373"/>
    </location>
</feature>
<dbReference type="STRING" id="363999.A0A439CQR9"/>
<dbReference type="PROSITE" id="PS50297">
    <property type="entry name" value="ANK_REP_REGION"/>
    <property type="match status" value="1"/>
</dbReference>
<dbReference type="InterPro" id="IPR056884">
    <property type="entry name" value="NPHP3-like_N"/>
</dbReference>
<dbReference type="SMART" id="SM00248">
    <property type="entry name" value="ANK"/>
    <property type="match status" value="3"/>
</dbReference>
<dbReference type="InterPro" id="IPR002110">
    <property type="entry name" value="Ankyrin_rpt"/>
</dbReference>
<dbReference type="Pfam" id="PF24809">
    <property type="entry name" value="DUF7708"/>
    <property type="match status" value="1"/>
</dbReference>
<accession>A0A439CQR9</accession>
<dbReference type="Pfam" id="PF22939">
    <property type="entry name" value="WHD_GPIID"/>
    <property type="match status" value="1"/>
</dbReference>
<evidence type="ECO:0000256" key="2">
    <source>
        <dbReference type="PROSITE-ProRule" id="PRU00023"/>
    </source>
</evidence>
<keyword evidence="7" id="KW-1185">Reference proteome</keyword>
<dbReference type="InterPro" id="IPR054471">
    <property type="entry name" value="GPIID_WHD"/>
</dbReference>
<name>A0A439CQR9_9PEZI</name>
<evidence type="ECO:0008006" key="8">
    <source>
        <dbReference type="Google" id="ProtNLM"/>
    </source>
</evidence>
<dbReference type="SUPFAM" id="SSF48403">
    <property type="entry name" value="Ankyrin repeat"/>
    <property type="match status" value="1"/>
</dbReference>
<protein>
    <recommendedName>
        <fullName evidence="8">NACHT domain-containing protein</fullName>
    </recommendedName>
</protein>